<dbReference type="PANTHER" id="PTHR40590">
    <property type="entry name" value="CYTOPLASMIC PROTEIN-RELATED"/>
    <property type="match status" value="1"/>
</dbReference>
<evidence type="ECO:0008006" key="3">
    <source>
        <dbReference type="Google" id="ProtNLM"/>
    </source>
</evidence>
<dbReference type="Pfam" id="PF01963">
    <property type="entry name" value="TraB_PrgY_gumN"/>
    <property type="match status" value="1"/>
</dbReference>
<reference evidence="1 2" key="1">
    <citation type="submission" date="2020-08" db="EMBL/GenBank/DDBJ databases">
        <title>Genomic Encyclopedia of Type Strains, Phase IV (KMG-IV): sequencing the most valuable type-strain genomes for metagenomic binning, comparative biology and taxonomic classification.</title>
        <authorList>
            <person name="Goeker M."/>
        </authorList>
    </citation>
    <scope>NUCLEOTIDE SEQUENCE [LARGE SCALE GENOMIC DNA]</scope>
    <source>
        <strain evidence="1 2">DSM 26385</strain>
    </source>
</reference>
<dbReference type="AlphaFoldDB" id="A0A7W6K2F0"/>
<dbReference type="EMBL" id="JACIDU010000009">
    <property type="protein sequence ID" value="MBB4103903.1"/>
    <property type="molecule type" value="Genomic_DNA"/>
</dbReference>
<dbReference type="InterPro" id="IPR002816">
    <property type="entry name" value="TraB/PrgY/GumN_fam"/>
</dbReference>
<dbReference type="RefSeq" id="WP_183792873.1">
    <property type="nucleotide sequence ID" value="NZ_JACIDU010000009.1"/>
</dbReference>
<organism evidence="1 2">
    <name type="scientific">Allorhizobium borbori</name>
    <dbReference type="NCBI Taxonomy" id="485907"/>
    <lineage>
        <taxon>Bacteria</taxon>
        <taxon>Pseudomonadati</taxon>
        <taxon>Pseudomonadota</taxon>
        <taxon>Alphaproteobacteria</taxon>
        <taxon>Hyphomicrobiales</taxon>
        <taxon>Rhizobiaceae</taxon>
        <taxon>Rhizobium/Agrobacterium group</taxon>
        <taxon>Allorhizobium</taxon>
    </lineage>
</organism>
<comment type="caution">
    <text evidence="1">The sequence shown here is derived from an EMBL/GenBank/DDBJ whole genome shotgun (WGS) entry which is preliminary data.</text>
</comment>
<evidence type="ECO:0000313" key="1">
    <source>
        <dbReference type="EMBL" id="MBB4103903.1"/>
    </source>
</evidence>
<evidence type="ECO:0000313" key="2">
    <source>
        <dbReference type="Proteomes" id="UP000584824"/>
    </source>
</evidence>
<keyword evidence="2" id="KW-1185">Reference proteome</keyword>
<proteinExistence type="predicted"/>
<dbReference type="PANTHER" id="PTHR40590:SF1">
    <property type="entry name" value="CYTOPLASMIC PROTEIN"/>
    <property type="match status" value="1"/>
</dbReference>
<name>A0A7W6K2F0_9HYPH</name>
<accession>A0A7W6K2F0</accession>
<dbReference type="CDD" id="cd14789">
    <property type="entry name" value="Tiki"/>
    <property type="match status" value="1"/>
</dbReference>
<protein>
    <recommendedName>
        <fullName evidence="3">Polysaccharide biosynthesis protein GumN</fullName>
    </recommendedName>
</protein>
<dbReference type="Proteomes" id="UP000584824">
    <property type="component" value="Unassembled WGS sequence"/>
</dbReference>
<dbReference type="InterPro" id="IPR047111">
    <property type="entry name" value="YbaP-like"/>
</dbReference>
<sequence length="360" mass="38402">MRFKSESTALVLADHVSRPLLHALALFPLLLLALLVAALATISPARAEGGNACNGKSILPGMQANDPALYAKLLADTAKVPNGDAILWKVEKPGIAPSWLLGTMHVTDPRVTALPEAARAPYESASTVVIETTDVLDEKKTAAAMMGRADLTMLADGKTIQDLLGKEEADKLEAGLKGRGIPLIAVARMQPWLISSFVALPACETARKQSGQIFLDKKLALDAQASGREVLGLETMVEQLSAMADLPVDFHLKGLIETLALGDRMEDIFETMTELYLQGKPGEIMPMLKAATPATTGEGDGYAAFEDRLIRDRNHVMADRGAPILDKGNVFLAVGALHLPGEEGVVALLQQKGFTLTPVR</sequence>
<gene>
    <name evidence="1" type="ORF">GGQ66_002471</name>
</gene>